<evidence type="ECO:0000256" key="7">
    <source>
        <dbReference type="ARBA" id="ARBA00022967"/>
    </source>
</evidence>
<dbReference type="PANTHER" id="PTHR48085">
    <property type="entry name" value="CADMIUM/ZINC-TRANSPORTING ATPASE HMA2-RELATED"/>
    <property type="match status" value="1"/>
</dbReference>
<dbReference type="Pfam" id="PF00122">
    <property type="entry name" value="E1-E2_ATPase"/>
    <property type="match status" value="1"/>
</dbReference>
<dbReference type="NCBIfam" id="TIGR01494">
    <property type="entry name" value="ATPase_P-type"/>
    <property type="match status" value="1"/>
</dbReference>
<dbReference type="Gene3D" id="2.70.150.10">
    <property type="entry name" value="Calcium-transporting ATPase, cytoplasmic transduction domain A"/>
    <property type="match status" value="1"/>
</dbReference>
<dbReference type="InterPro" id="IPR023214">
    <property type="entry name" value="HAD_sf"/>
</dbReference>
<feature type="transmembrane region" description="Helical" evidence="12">
    <location>
        <begin position="357"/>
        <end position="382"/>
    </location>
</feature>
<keyword evidence="9 12" id="KW-0472">Membrane</keyword>
<evidence type="ECO:0000256" key="11">
    <source>
        <dbReference type="ARBA" id="ARBA00047308"/>
    </source>
</evidence>
<dbReference type="SFLD" id="SFLDG00002">
    <property type="entry name" value="C1.7:_P-type_atpase_like"/>
    <property type="match status" value="1"/>
</dbReference>
<comment type="subcellular location">
    <subcellularLocation>
        <location evidence="12">Cell membrane</location>
    </subcellularLocation>
    <subcellularLocation>
        <location evidence="1">Membrane</location>
        <topology evidence="1">Multi-pass membrane protein</topology>
    </subcellularLocation>
</comment>
<dbReference type="PROSITE" id="PS00154">
    <property type="entry name" value="ATPASE_E1_E2"/>
    <property type="match status" value="1"/>
</dbReference>
<dbReference type="InterPro" id="IPR023299">
    <property type="entry name" value="ATPase_P-typ_cyto_dom_N"/>
</dbReference>
<dbReference type="SUPFAM" id="SSF56784">
    <property type="entry name" value="HAD-like"/>
    <property type="match status" value="1"/>
</dbReference>
<gene>
    <name evidence="14" type="ORF">ACFQO0_14285</name>
</gene>
<dbReference type="SUPFAM" id="SSF55008">
    <property type="entry name" value="HMA, heavy metal-associated domain"/>
    <property type="match status" value="1"/>
</dbReference>
<dbReference type="InterPro" id="IPR018303">
    <property type="entry name" value="ATPase_P-typ_P_site"/>
</dbReference>
<dbReference type="PRINTS" id="PR00119">
    <property type="entry name" value="CATATPASE"/>
</dbReference>
<evidence type="ECO:0000256" key="6">
    <source>
        <dbReference type="ARBA" id="ARBA00022840"/>
    </source>
</evidence>
<keyword evidence="5 12" id="KW-0547">Nucleotide-binding</keyword>
<keyword evidence="15" id="KW-1185">Reference proteome</keyword>
<dbReference type="PRINTS" id="PR00941">
    <property type="entry name" value="CDATPASE"/>
</dbReference>
<keyword evidence="12" id="KW-1003">Cell membrane</keyword>
<evidence type="ECO:0000256" key="4">
    <source>
        <dbReference type="ARBA" id="ARBA00022723"/>
    </source>
</evidence>
<accession>A0ABW2J940</accession>
<dbReference type="NCBIfam" id="TIGR01525">
    <property type="entry name" value="ATPase-IB_hvy"/>
    <property type="match status" value="1"/>
</dbReference>
<feature type="transmembrane region" description="Helical" evidence="12">
    <location>
        <begin position="129"/>
        <end position="146"/>
    </location>
</feature>
<dbReference type="InterPro" id="IPR036163">
    <property type="entry name" value="HMA_dom_sf"/>
</dbReference>
<comment type="caution">
    <text evidence="14">The sequence shown here is derived from an EMBL/GenBank/DDBJ whole genome shotgun (WGS) entry which is preliminary data.</text>
</comment>
<dbReference type="EC" id="7.2.2.12" evidence="10"/>
<comment type="similarity">
    <text evidence="2 12">Belongs to the cation transport ATPase (P-type) (TC 3.A.3) family. Type IB subfamily.</text>
</comment>
<comment type="catalytic activity">
    <reaction evidence="11">
        <text>Zn(2+)(in) + ATP + H2O = Zn(2+)(out) + ADP + phosphate + H(+)</text>
        <dbReference type="Rhea" id="RHEA:20621"/>
        <dbReference type="ChEBI" id="CHEBI:15377"/>
        <dbReference type="ChEBI" id="CHEBI:15378"/>
        <dbReference type="ChEBI" id="CHEBI:29105"/>
        <dbReference type="ChEBI" id="CHEBI:30616"/>
        <dbReference type="ChEBI" id="CHEBI:43474"/>
        <dbReference type="ChEBI" id="CHEBI:456216"/>
        <dbReference type="EC" id="7.2.2.12"/>
    </reaction>
</comment>
<feature type="transmembrane region" description="Helical" evidence="12">
    <location>
        <begin position="718"/>
        <end position="740"/>
    </location>
</feature>
<feature type="transmembrane region" description="Helical" evidence="12">
    <location>
        <begin position="182"/>
        <end position="200"/>
    </location>
</feature>
<dbReference type="InterPro" id="IPR051014">
    <property type="entry name" value="Cation_Transport_ATPase_IB"/>
</dbReference>
<dbReference type="RefSeq" id="WP_382235754.1">
    <property type="nucleotide sequence ID" value="NZ_JBHTCC010000003.1"/>
</dbReference>
<name>A0ABW2J940_9BURK</name>
<organism evidence="14 15">
    <name type="scientific">Herminiimonas aquatilis</name>
    <dbReference type="NCBI Taxonomy" id="345342"/>
    <lineage>
        <taxon>Bacteria</taxon>
        <taxon>Pseudomonadati</taxon>
        <taxon>Pseudomonadota</taxon>
        <taxon>Betaproteobacteria</taxon>
        <taxon>Burkholderiales</taxon>
        <taxon>Oxalobacteraceae</taxon>
        <taxon>Herminiimonas</taxon>
    </lineage>
</organism>
<evidence type="ECO:0000259" key="13">
    <source>
        <dbReference type="PROSITE" id="PS50846"/>
    </source>
</evidence>
<dbReference type="InterPro" id="IPR006121">
    <property type="entry name" value="HMA_dom"/>
</dbReference>
<evidence type="ECO:0000256" key="12">
    <source>
        <dbReference type="RuleBase" id="RU362081"/>
    </source>
</evidence>
<dbReference type="InterPro" id="IPR036412">
    <property type="entry name" value="HAD-like_sf"/>
</dbReference>
<feature type="domain" description="HMA" evidence="13">
    <location>
        <begin position="42"/>
        <end position="106"/>
    </location>
</feature>
<sequence>MAEIHRPQNKQGIADCCSISDCQTVYNTATQPTSSEVPSNAQSVQYRISNMDCPVEEKLIRNKLEGMNGIVRLDFNLINRILNVHHQLNSLESVTSALKAIGMDAQLVDSEAHQSKAQESASLSSVQKILLAISGVAALAAEVLAWTTHTDGSPLVIALAFISIASGGLPTLKKGWIALKTFTLNINFLMSLAVIGAMAIGQWPEAAMVVFLFAVAELIESLSLNRARNAVHGLLKLAPDVVTLQDANGGWQEKPVESAVVGDMMRVKPGERIALDGVVTSGESSVNQAPITGESMPVDKRTGDPVYAGSINERGLLDIKVSTNSGNSTLAKIVRVIEETQNNKAATQRFVDTFARYYTPAVVVMAILVAVIPPLVFGAAFTPWLYKALVMLVIACPCALVISTPVTVVSGLTAAARLGILIKGGEFLEVGYKLKAIALDKTGTLTAGQPSVVDVKTIGNSEREGVLLLAASLDANSDHPLANAIVKAGPESSLHKVVTNFEALPGRGVKGEIDGTIYYLGNHRLIEELKVCSPAIEALLDEIEGAAQTAVMLATDKTVVGIIAIADSLRESAIEGVRQLNQLGITTVMLTGDNNRTAQQIGAHVGINVIKAELLPEDKLTEIKSLQSSYGVVGMLGDGINDAPALAQADVGFAMGAAGSDTAIETADVALMNDDLGKLPVFIKLSRATRSILIQNISAAIGIKAVFFVLAFMGIATLWMAVFADVGASLLVVFNGLRLLKKSYV</sequence>
<evidence type="ECO:0000256" key="3">
    <source>
        <dbReference type="ARBA" id="ARBA00022692"/>
    </source>
</evidence>
<dbReference type="Pfam" id="PF00702">
    <property type="entry name" value="Hydrolase"/>
    <property type="match status" value="1"/>
</dbReference>
<dbReference type="Gene3D" id="3.40.50.1000">
    <property type="entry name" value="HAD superfamily/HAD-like"/>
    <property type="match status" value="1"/>
</dbReference>
<reference evidence="15" key="1">
    <citation type="journal article" date="2019" name="Int. J. Syst. Evol. Microbiol.">
        <title>The Global Catalogue of Microorganisms (GCM) 10K type strain sequencing project: providing services to taxonomists for standard genome sequencing and annotation.</title>
        <authorList>
            <consortium name="The Broad Institute Genomics Platform"/>
            <consortium name="The Broad Institute Genome Sequencing Center for Infectious Disease"/>
            <person name="Wu L."/>
            <person name="Ma J."/>
        </authorList>
    </citation>
    <scope>NUCLEOTIDE SEQUENCE [LARGE SCALE GENOMIC DNA]</scope>
    <source>
        <strain evidence="15">CCUG 36956</strain>
    </source>
</reference>
<dbReference type="InterPro" id="IPR044492">
    <property type="entry name" value="P_typ_ATPase_HD_dom"/>
</dbReference>
<dbReference type="InterPro" id="IPR059000">
    <property type="entry name" value="ATPase_P-type_domA"/>
</dbReference>
<evidence type="ECO:0000256" key="2">
    <source>
        <dbReference type="ARBA" id="ARBA00006024"/>
    </source>
</evidence>
<dbReference type="EMBL" id="JBHTCC010000003">
    <property type="protein sequence ID" value="MFC7299608.1"/>
    <property type="molecule type" value="Genomic_DNA"/>
</dbReference>
<keyword evidence="4 12" id="KW-0479">Metal-binding</keyword>
<evidence type="ECO:0000256" key="10">
    <source>
        <dbReference type="ARBA" id="ARBA00039097"/>
    </source>
</evidence>
<protein>
    <recommendedName>
        <fullName evidence="10">P-type Zn(2+) transporter</fullName>
        <ecNumber evidence="10">7.2.2.12</ecNumber>
    </recommendedName>
</protein>
<evidence type="ECO:0000313" key="14">
    <source>
        <dbReference type="EMBL" id="MFC7299608.1"/>
    </source>
</evidence>
<dbReference type="PANTHER" id="PTHR48085:SF5">
    <property type="entry name" value="CADMIUM_ZINC-TRANSPORTING ATPASE HMA4-RELATED"/>
    <property type="match status" value="1"/>
</dbReference>
<evidence type="ECO:0000256" key="1">
    <source>
        <dbReference type="ARBA" id="ARBA00004141"/>
    </source>
</evidence>
<evidence type="ECO:0000256" key="5">
    <source>
        <dbReference type="ARBA" id="ARBA00022741"/>
    </source>
</evidence>
<evidence type="ECO:0000256" key="8">
    <source>
        <dbReference type="ARBA" id="ARBA00022989"/>
    </source>
</evidence>
<dbReference type="Proteomes" id="UP001596379">
    <property type="component" value="Unassembled WGS sequence"/>
</dbReference>
<keyword evidence="3 12" id="KW-0812">Transmembrane</keyword>
<feature type="transmembrane region" description="Helical" evidence="12">
    <location>
        <begin position="206"/>
        <end position="224"/>
    </location>
</feature>
<feature type="transmembrane region" description="Helical" evidence="12">
    <location>
        <begin position="152"/>
        <end position="170"/>
    </location>
</feature>
<evidence type="ECO:0000313" key="15">
    <source>
        <dbReference type="Proteomes" id="UP001596379"/>
    </source>
</evidence>
<feature type="transmembrane region" description="Helical" evidence="12">
    <location>
        <begin position="388"/>
        <end position="415"/>
    </location>
</feature>
<keyword evidence="6 12" id="KW-0067">ATP-binding</keyword>
<dbReference type="PROSITE" id="PS50846">
    <property type="entry name" value="HMA_2"/>
    <property type="match status" value="1"/>
</dbReference>
<dbReference type="InterPro" id="IPR001757">
    <property type="entry name" value="P_typ_ATPase"/>
</dbReference>
<keyword evidence="8 12" id="KW-1133">Transmembrane helix</keyword>
<dbReference type="InterPro" id="IPR023298">
    <property type="entry name" value="ATPase_P-typ_TM_dom_sf"/>
</dbReference>
<feature type="transmembrane region" description="Helical" evidence="12">
    <location>
        <begin position="692"/>
        <end position="712"/>
    </location>
</feature>
<dbReference type="SFLD" id="SFLDS00003">
    <property type="entry name" value="Haloacid_Dehalogenase"/>
    <property type="match status" value="1"/>
</dbReference>
<dbReference type="Gene3D" id="3.30.70.100">
    <property type="match status" value="1"/>
</dbReference>
<dbReference type="SUPFAM" id="SSF81665">
    <property type="entry name" value="Calcium ATPase, transmembrane domain M"/>
    <property type="match status" value="1"/>
</dbReference>
<keyword evidence="7" id="KW-1278">Translocase</keyword>
<proteinExistence type="inferred from homology"/>
<dbReference type="InterPro" id="IPR027256">
    <property type="entry name" value="P-typ_ATPase_IB"/>
</dbReference>
<dbReference type="InterPro" id="IPR008250">
    <property type="entry name" value="ATPase_P-typ_transduc_dom_A_sf"/>
</dbReference>
<dbReference type="SUPFAM" id="SSF81653">
    <property type="entry name" value="Calcium ATPase, transduction domain A"/>
    <property type="match status" value="1"/>
</dbReference>
<dbReference type="SFLD" id="SFLDF00027">
    <property type="entry name" value="p-type_atpase"/>
    <property type="match status" value="1"/>
</dbReference>
<dbReference type="Gene3D" id="3.40.1110.10">
    <property type="entry name" value="Calcium-transporting ATPase, cytoplasmic domain N"/>
    <property type="match status" value="1"/>
</dbReference>
<evidence type="ECO:0000256" key="9">
    <source>
        <dbReference type="ARBA" id="ARBA00023136"/>
    </source>
</evidence>